<evidence type="ECO:0000313" key="7">
    <source>
        <dbReference type="Proteomes" id="UP000010384"/>
    </source>
</evidence>
<organism evidence="6 7">
    <name type="scientific">Chroococcidiopsis thermalis (strain PCC 7203)</name>
    <dbReference type="NCBI Taxonomy" id="251229"/>
    <lineage>
        <taxon>Bacteria</taxon>
        <taxon>Bacillati</taxon>
        <taxon>Cyanobacteriota</taxon>
        <taxon>Cyanophyceae</taxon>
        <taxon>Chroococcidiopsidales</taxon>
        <taxon>Chroococcidiopsidaceae</taxon>
        <taxon>Chroococcidiopsis</taxon>
    </lineage>
</organism>
<dbReference type="RefSeq" id="WP_015156726.1">
    <property type="nucleotide sequence ID" value="NC_019695.1"/>
</dbReference>
<evidence type="ECO:0000256" key="3">
    <source>
        <dbReference type="ARBA" id="ARBA00022676"/>
    </source>
</evidence>
<dbReference type="HOGENOM" id="CLU_025996_19_6_3"/>
<dbReference type="eggNOG" id="COG1216">
    <property type="taxonomic scope" value="Bacteria"/>
</dbReference>
<feature type="domain" description="Glycosyltransferase 2-like" evidence="5">
    <location>
        <begin position="8"/>
        <end position="107"/>
    </location>
</feature>
<dbReference type="InterPro" id="IPR029044">
    <property type="entry name" value="Nucleotide-diphossugar_trans"/>
</dbReference>
<dbReference type="InParanoid" id="K9U6Y4"/>
<dbReference type="Gene3D" id="3.90.550.10">
    <property type="entry name" value="Spore Coat Polysaccharide Biosynthesis Protein SpsA, Chain A"/>
    <property type="match status" value="1"/>
</dbReference>
<evidence type="ECO:0000256" key="1">
    <source>
        <dbReference type="ARBA" id="ARBA00004776"/>
    </source>
</evidence>
<dbReference type="Proteomes" id="UP000010384">
    <property type="component" value="Chromosome"/>
</dbReference>
<comment type="pathway">
    <text evidence="1">Cell wall biogenesis; cell wall polysaccharide biosynthesis.</text>
</comment>
<sequence length="290" mass="33591">MTQLPFFSVIVPTYQRNDLLAKCLDCLAPDIQTLPFEQYEVIVTDDGFQTTAQQMIREFYPWAKWVAGSRKGPAANRNNGAKYACGEWLVFTDDDCLPDPQWLAAYAQAKITQQSYLVFEGRTYVDRPRQSLAETSPINETGGYLWSCNFAVQKQLFESLSGFDERFPYAAMEDVDFRLRLLKNGYKFSFVPDASVCHPWRAKGGWNKIKQHRESTFIYLSIHAEELVNINSMYYFLFALRSFVNQTVPAILRFNLNGINEAFLEHFAHLQMSVLLWQYRFANVKTLNNN</sequence>
<keyword evidence="3" id="KW-0328">Glycosyltransferase</keyword>
<dbReference type="STRING" id="251229.Chro_4806"/>
<dbReference type="SUPFAM" id="SSF53448">
    <property type="entry name" value="Nucleotide-diphospho-sugar transferases"/>
    <property type="match status" value="1"/>
</dbReference>
<accession>K9U6Y4</accession>
<reference evidence="6 7" key="1">
    <citation type="submission" date="2012-06" db="EMBL/GenBank/DDBJ databases">
        <title>Finished chromosome of genome of Chroococcidiopsis thermalis PCC 7203.</title>
        <authorList>
            <consortium name="US DOE Joint Genome Institute"/>
            <person name="Gugger M."/>
            <person name="Coursin T."/>
            <person name="Rippka R."/>
            <person name="Tandeau De Marsac N."/>
            <person name="Huntemann M."/>
            <person name="Wei C.-L."/>
            <person name="Han J."/>
            <person name="Detter J.C."/>
            <person name="Han C."/>
            <person name="Tapia R."/>
            <person name="Davenport K."/>
            <person name="Daligault H."/>
            <person name="Erkkila T."/>
            <person name="Gu W."/>
            <person name="Munk A.C.C."/>
            <person name="Teshima H."/>
            <person name="Xu Y."/>
            <person name="Chain P."/>
            <person name="Chen A."/>
            <person name="Krypides N."/>
            <person name="Mavromatis K."/>
            <person name="Markowitz V."/>
            <person name="Szeto E."/>
            <person name="Ivanova N."/>
            <person name="Mikhailova N."/>
            <person name="Ovchinnikova G."/>
            <person name="Pagani I."/>
            <person name="Pati A."/>
            <person name="Goodwin L."/>
            <person name="Peters L."/>
            <person name="Pitluck S."/>
            <person name="Woyke T."/>
            <person name="Kerfeld C."/>
        </authorList>
    </citation>
    <scope>NUCLEOTIDE SEQUENCE [LARGE SCALE GENOMIC DNA]</scope>
    <source>
        <strain evidence="6 7">PCC 7203</strain>
    </source>
</reference>
<name>K9U6Y4_CHRTP</name>
<keyword evidence="4 6" id="KW-0808">Transferase</keyword>
<dbReference type="OrthoDB" id="153025at2"/>
<proteinExistence type="inferred from homology"/>
<dbReference type="Pfam" id="PF00535">
    <property type="entry name" value="Glycos_transf_2"/>
    <property type="match status" value="1"/>
</dbReference>
<dbReference type="EMBL" id="CP003597">
    <property type="protein sequence ID" value="AFY90186.1"/>
    <property type="molecule type" value="Genomic_DNA"/>
</dbReference>
<dbReference type="PANTHER" id="PTHR43179">
    <property type="entry name" value="RHAMNOSYLTRANSFERASE WBBL"/>
    <property type="match status" value="1"/>
</dbReference>
<dbReference type="PATRIC" id="fig|251229.3.peg.5620"/>
<evidence type="ECO:0000256" key="2">
    <source>
        <dbReference type="ARBA" id="ARBA00006739"/>
    </source>
</evidence>
<protein>
    <submittedName>
        <fullName evidence="6">Glycosyl transferase family 2</fullName>
    </submittedName>
</protein>
<comment type="similarity">
    <text evidence="2">Belongs to the glycosyltransferase 2 family.</text>
</comment>
<evidence type="ECO:0000259" key="5">
    <source>
        <dbReference type="Pfam" id="PF00535"/>
    </source>
</evidence>
<dbReference type="InterPro" id="IPR001173">
    <property type="entry name" value="Glyco_trans_2-like"/>
</dbReference>
<keyword evidence="7" id="KW-1185">Reference proteome</keyword>
<evidence type="ECO:0000313" key="6">
    <source>
        <dbReference type="EMBL" id="AFY90186.1"/>
    </source>
</evidence>
<dbReference type="AlphaFoldDB" id="K9U6Y4"/>
<evidence type="ECO:0000256" key="4">
    <source>
        <dbReference type="ARBA" id="ARBA00022679"/>
    </source>
</evidence>
<dbReference type="KEGG" id="cthe:Chro_4806"/>
<dbReference type="GO" id="GO:0016757">
    <property type="term" value="F:glycosyltransferase activity"/>
    <property type="evidence" value="ECO:0007669"/>
    <property type="project" value="UniProtKB-KW"/>
</dbReference>
<dbReference type="PANTHER" id="PTHR43179:SF12">
    <property type="entry name" value="GALACTOFURANOSYLTRANSFERASE GLFT2"/>
    <property type="match status" value="1"/>
</dbReference>
<gene>
    <name evidence="6" type="ORF">Chro_4806</name>
</gene>